<dbReference type="PANTHER" id="PTHR11347">
    <property type="entry name" value="CYCLIC NUCLEOTIDE PHOSPHODIESTERASE"/>
    <property type="match status" value="1"/>
</dbReference>
<feature type="binding site" evidence="9">
    <location>
        <position position="575"/>
    </location>
    <ligand>
        <name>Zn(2+)</name>
        <dbReference type="ChEBI" id="CHEBI:29105"/>
        <label>1</label>
    </ligand>
</feature>
<feature type="region of interest" description="Disordered" evidence="11">
    <location>
        <begin position="44"/>
        <end position="158"/>
    </location>
</feature>
<comment type="similarity">
    <text evidence="10">Belongs to the cyclic nucleotide phosphodiesterase family.</text>
</comment>
<feature type="transmembrane region" description="Helical" evidence="12">
    <location>
        <begin position="244"/>
        <end position="266"/>
    </location>
</feature>
<dbReference type="InterPro" id="IPR036971">
    <property type="entry name" value="PDEase_catalytic_dom_sf"/>
</dbReference>
<dbReference type="PROSITE" id="PS51845">
    <property type="entry name" value="PDEASE_I_2"/>
    <property type="match status" value="1"/>
</dbReference>
<dbReference type="Proteomes" id="UP000011713">
    <property type="component" value="Unassembled WGS sequence"/>
</dbReference>
<evidence type="ECO:0000313" key="14">
    <source>
        <dbReference type="EnsemblProtists" id="HpaP800511"/>
    </source>
</evidence>
<feature type="compositionally biased region" description="Polar residues" evidence="11">
    <location>
        <begin position="807"/>
        <end position="817"/>
    </location>
</feature>
<dbReference type="InParanoid" id="M4B2L3"/>
<evidence type="ECO:0000256" key="8">
    <source>
        <dbReference type="PIRSR" id="PIRSR623088-2"/>
    </source>
</evidence>
<dbReference type="InterPro" id="IPR023174">
    <property type="entry name" value="PDEase_CS"/>
</dbReference>
<protein>
    <recommendedName>
        <fullName evidence="10">Phosphodiesterase</fullName>
        <ecNumber evidence="10">3.1.4.-</ecNumber>
    </recommendedName>
</protein>
<feature type="transmembrane region" description="Helical" evidence="12">
    <location>
        <begin position="219"/>
        <end position="235"/>
    </location>
</feature>
<dbReference type="EC" id="3.1.4.-" evidence="10"/>
<dbReference type="eggNOG" id="KOG3688">
    <property type="taxonomic scope" value="Eukaryota"/>
</dbReference>
<keyword evidence="5 12" id="KW-1133">Transmembrane helix</keyword>
<feature type="transmembrane region" description="Helical" evidence="12">
    <location>
        <begin position="179"/>
        <end position="199"/>
    </location>
</feature>
<evidence type="ECO:0000256" key="2">
    <source>
        <dbReference type="ARBA" id="ARBA00022692"/>
    </source>
</evidence>
<feature type="domain" description="PDEase" evidence="13">
    <location>
        <begin position="452"/>
        <end position="787"/>
    </location>
</feature>
<feature type="binding site" evidence="8">
    <location>
        <position position="743"/>
    </location>
    <ligand>
        <name>AMP</name>
        <dbReference type="ChEBI" id="CHEBI:456215"/>
    </ligand>
</feature>
<dbReference type="InterPro" id="IPR005821">
    <property type="entry name" value="Ion_trans_dom"/>
</dbReference>
<feature type="binding site" evidence="8">
    <location>
        <position position="576"/>
    </location>
    <ligand>
        <name>AMP</name>
        <dbReference type="ChEBI" id="CHEBI:456215"/>
    </ligand>
</feature>
<dbReference type="CDD" id="cd00077">
    <property type="entry name" value="HDc"/>
    <property type="match status" value="1"/>
</dbReference>
<evidence type="ECO:0000256" key="7">
    <source>
        <dbReference type="PIRSR" id="PIRSR623088-1"/>
    </source>
</evidence>
<dbReference type="PRINTS" id="PR00387">
    <property type="entry name" value="PDIESTERASE1"/>
</dbReference>
<feature type="binding site" evidence="8">
    <location>
        <begin position="535"/>
        <end position="539"/>
    </location>
    <ligand>
        <name>AMP</name>
        <dbReference type="ChEBI" id="CHEBI:456215"/>
    </ligand>
</feature>
<dbReference type="Pfam" id="PF00520">
    <property type="entry name" value="Ion_trans"/>
    <property type="match status" value="1"/>
</dbReference>
<dbReference type="EMBL" id="JH597777">
    <property type="status" value="NOT_ANNOTATED_CDS"/>
    <property type="molecule type" value="Genomic_DNA"/>
</dbReference>
<dbReference type="InterPro" id="IPR023088">
    <property type="entry name" value="PDEase"/>
</dbReference>
<evidence type="ECO:0000256" key="11">
    <source>
        <dbReference type="SAM" id="MobiDB-lite"/>
    </source>
</evidence>
<feature type="binding site" evidence="9">
    <location>
        <position position="539"/>
    </location>
    <ligand>
        <name>Zn(2+)</name>
        <dbReference type="ChEBI" id="CHEBI:29105"/>
        <label>1</label>
    </ligand>
</feature>
<keyword evidence="15" id="KW-1185">Reference proteome</keyword>
<comment type="subcellular location">
    <subcellularLocation>
        <location evidence="1">Membrane</location>
        <topology evidence="1">Multi-pass membrane protein</topology>
    </subcellularLocation>
</comment>
<feature type="binding site" evidence="8">
    <location>
        <position position="692"/>
    </location>
    <ligand>
        <name>AMP</name>
        <dbReference type="ChEBI" id="CHEBI:456215"/>
    </ligand>
</feature>
<dbReference type="Gene3D" id="1.20.120.350">
    <property type="entry name" value="Voltage-gated potassium channels. Chain C"/>
    <property type="match status" value="1"/>
</dbReference>
<dbReference type="GO" id="GO:0046872">
    <property type="term" value="F:metal ion binding"/>
    <property type="evidence" value="ECO:0007669"/>
    <property type="project" value="UniProtKB-KW"/>
</dbReference>
<evidence type="ECO:0000256" key="3">
    <source>
        <dbReference type="ARBA" id="ARBA00022723"/>
    </source>
</evidence>
<feature type="compositionally biased region" description="Low complexity" evidence="11">
    <location>
        <begin position="96"/>
        <end position="110"/>
    </location>
</feature>
<dbReference type="AlphaFoldDB" id="M4B2L3"/>
<comment type="cofactor">
    <cofactor evidence="10">
        <name>a divalent metal cation</name>
        <dbReference type="ChEBI" id="CHEBI:60240"/>
    </cofactor>
    <text evidence="10">Binds 2 divalent metal cations per subunit. Site 1 may preferentially bind zinc ions, while site 2 has a preference for magnesium and/or manganese ions.</text>
</comment>
<sequence>MPYPSVRLRQPFGPPWASCLFGSPSRGVRPASGLAENRLDRQHHPEQTASLHRVPSHPIPLTHSVRVRSKQDLRPRSRLSHTQDSRQKTDTRDTMSAAASSAPVQPPSSVCRLKRETFARVRRRSHAVAPTPPVSASRPLDGHSRKRREAGSSRRRAAVAQVDTTQRARLAVGKWMRQLSVELFFVMIVLFYGGVAAVQLTVADDTLALHRLATDVTDVTVGSILLLEIILRVFADGRQCVRDVWVLVDALVVFLSFVLSVVAIVGTTSTVVVKMLPLRGVVRVLRVLVVSERVKQRTRSMNLAHLNKGATTSPIEHVLMVLNELRFHPAIRPSLRAGLDFAIDAIKNNKLYDATEVLLDVEGIDNDTRSWLRGETLQGNDLDVVLPEDNDPGSPTRKRPRSLTGSSCSDVDPAADDYEVSSGSSTAAGLKPASPVKRRQKGSLLRANRGTTMRDFLPSLDSASEFELHNLLQGVSAWNFDVFRVHVVSGGNALCCIGHHLLVSTPSEALNIESDVLVNFLLEIQRGYMSTNPYHNAIHAADVMQTVHFFLIQPELAPILRPLDRALSLIAAGVHDFMHDGFNNSFHISTASEIALRYNDNAVLENYHVAQSFLVMKKSELNVFGQLAPDDFKYARDMVIQMVLATDMAKHFEDTELFKTNILSAALDENAVLVKTVGDKKLLLKMILHTCDVSNPAKERKIMLRWTARVVEEFFIQGDMEKQLGLPVSPFMDRDTIVLRKMQVGFADFIVSPLFSVWAQILVNVNAGPYRILLSNREFWASLPDDFKPHMIKDVIRDRRPRDTMGQRMTSKEQLSPRSRRSVPPLVLATADG</sequence>
<feature type="compositionally biased region" description="Basic residues" evidence="11">
    <location>
        <begin position="144"/>
        <end position="157"/>
    </location>
</feature>
<feature type="binding site" evidence="9">
    <location>
        <position position="576"/>
    </location>
    <ligand>
        <name>Zn(2+)</name>
        <dbReference type="ChEBI" id="CHEBI:29105"/>
        <label>2</label>
    </ligand>
</feature>
<dbReference type="VEuPathDB" id="FungiDB:HpaG800511"/>
<keyword evidence="4 10" id="KW-0378">Hydrolase</keyword>
<feature type="region of interest" description="Disordered" evidence="11">
    <location>
        <begin position="382"/>
        <end position="444"/>
    </location>
</feature>
<dbReference type="OMA" id="RDMVIQM"/>
<organism evidence="14 15">
    <name type="scientific">Hyaloperonospora arabidopsidis (strain Emoy2)</name>
    <name type="common">Downy mildew agent</name>
    <name type="synonym">Peronospora arabidopsidis</name>
    <dbReference type="NCBI Taxonomy" id="559515"/>
    <lineage>
        <taxon>Eukaryota</taxon>
        <taxon>Sar</taxon>
        <taxon>Stramenopiles</taxon>
        <taxon>Oomycota</taxon>
        <taxon>Peronosporomycetes</taxon>
        <taxon>Peronosporales</taxon>
        <taxon>Peronosporaceae</taxon>
        <taxon>Hyaloperonospora</taxon>
    </lineage>
</organism>
<reference evidence="14" key="2">
    <citation type="submission" date="2015-06" db="UniProtKB">
        <authorList>
            <consortium name="EnsemblProtists"/>
        </authorList>
    </citation>
    <scope>IDENTIFICATION</scope>
    <source>
        <strain evidence="14">Emoy2</strain>
    </source>
</reference>
<keyword evidence="2 12" id="KW-0812">Transmembrane</keyword>
<dbReference type="GO" id="GO:0007165">
    <property type="term" value="P:signal transduction"/>
    <property type="evidence" value="ECO:0007669"/>
    <property type="project" value="InterPro"/>
</dbReference>
<evidence type="ECO:0000256" key="4">
    <source>
        <dbReference type="ARBA" id="ARBA00022801"/>
    </source>
</evidence>
<dbReference type="GO" id="GO:0016020">
    <property type="term" value="C:membrane"/>
    <property type="evidence" value="ECO:0007669"/>
    <property type="project" value="UniProtKB-SubCell"/>
</dbReference>
<keyword evidence="3 9" id="KW-0479">Metal-binding</keyword>
<name>M4B2L3_HYAAE</name>
<evidence type="ECO:0000256" key="10">
    <source>
        <dbReference type="RuleBase" id="RU363067"/>
    </source>
</evidence>
<feature type="region of interest" description="Disordered" evidence="11">
    <location>
        <begin position="799"/>
        <end position="833"/>
    </location>
</feature>
<evidence type="ECO:0000313" key="15">
    <source>
        <dbReference type="Proteomes" id="UP000011713"/>
    </source>
</evidence>
<dbReference type="EnsemblProtists" id="HpaT800511">
    <property type="protein sequence ID" value="HpaP800511"/>
    <property type="gene ID" value="HpaG800511"/>
</dbReference>
<dbReference type="HOGENOM" id="CLU_367831_0_0_1"/>
<dbReference type="InterPro" id="IPR003607">
    <property type="entry name" value="HD/PDEase_dom"/>
</dbReference>
<evidence type="ECO:0000256" key="9">
    <source>
        <dbReference type="PIRSR" id="PIRSR623088-3"/>
    </source>
</evidence>
<evidence type="ECO:0000256" key="1">
    <source>
        <dbReference type="ARBA" id="ARBA00004141"/>
    </source>
</evidence>
<dbReference type="PROSITE" id="PS00126">
    <property type="entry name" value="PDEASE_I_1"/>
    <property type="match status" value="1"/>
</dbReference>
<feature type="active site" description="Proton donor" evidence="7">
    <location>
        <position position="535"/>
    </location>
</feature>
<feature type="compositionally biased region" description="Basic and acidic residues" evidence="11">
    <location>
        <begin position="69"/>
        <end position="93"/>
    </location>
</feature>
<dbReference type="Gene3D" id="1.10.1300.10">
    <property type="entry name" value="3'5'-cyclic nucleotide phosphodiesterase, catalytic domain"/>
    <property type="match status" value="1"/>
</dbReference>
<feature type="binding site" evidence="9">
    <location>
        <position position="692"/>
    </location>
    <ligand>
        <name>Zn(2+)</name>
        <dbReference type="ChEBI" id="CHEBI:29105"/>
        <label>1</label>
    </ligand>
</feature>
<dbReference type="InterPro" id="IPR002073">
    <property type="entry name" value="PDEase_catalytic_dom"/>
</dbReference>
<reference evidence="15" key="1">
    <citation type="journal article" date="2010" name="Science">
        <title>Signatures of adaptation to obligate biotrophy in the Hyaloperonospora arabidopsidis genome.</title>
        <authorList>
            <person name="Baxter L."/>
            <person name="Tripathy S."/>
            <person name="Ishaque N."/>
            <person name="Boot N."/>
            <person name="Cabral A."/>
            <person name="Kemen E."/>
            <person name="Thines M."/>
            <person name="Ah-Fong A."/>
            <person name="Anderson R."/>
            <person name="Badejoko W."/>
            <person name="Bittner-Eddy P."/>
            <person name="Boore J.L."/>
            <person name="Chibucos M.C."/>
            <person name="Coates M."/>
            <person name="Dehal P."/>
            <person name="Delehaunty K."/>
            <person name="Dong S."/>
            <person name="Downton P."/>
            <person name="Dumas B."/>
            <person name="Fabro G."/>
            <person name="Fronick C."/>
            <person name="Fuerstenberg S.I."/>
            <person name="Fulton L."/>
            <person name="Gaulin E."/>
            <person name="Govers F."/>
            <person name="Hughes L."/>
            <person name="Humphray S."/>
            <person name="Jiang R.H."/>
            <person name="Judelson H."/>
            <person name="Kamoun S."/>
            <person name="Kyung K."/>
            <person name="Meijer H."/>
            <person name="Minx P."/>
            <person name="Morris P."/>
            <person name="Nelson J."/>
            <person name="Phuntumart V."/>
            <person name="Qutob D."/>
            <person name="Rehmany A."/>
            <person name="Rougon-Cardoso A."/>
            <person name="Ryden P."/>
            <person name="Torto-Alalibo T."/>
            <person name="Studholme D."/>
            <person name="Wang Y."/>
            <person name="Win J."/>
            <person name="Wood J."/>
            <person name="Clifton S.W."/>
            <person name="Rogers J."/>
            <person name="Van den Ackerveken G."/>
            <person name="Jones J.D."/>
            <person name="McDowell J.M."/>
            <person name="Beynon J."/>
            <person name="Tyler B.M."/>
        </authorList>
    </citation>
    <scope>NUCLEOTIDE SEQUENCE [LARGE SCALE GENOMIC DNA]</scope>
    <source>
        <strain evidence="15">Emoy2</strain>
    </source>
</reference>
<proteinExistence type="inferred from homology"/>
<feature type="binding site" evidence="9">
    <location>
        <position position="576"/>
    </location>
    <ligand>
        <name>Zn(2+)</name>
        <dbReference type="ChEBI" id="CHEBI:29105"/>
        <label>1</label>
    </ligand>
</feature>
<evidence type="ECO:0000256" key="12">
    <source>
        <dbReference type="SAM" id="Phobius"/>
    </source>
</evidence>
<dbReference type="InterPro" id="IPR027359">
    <property type="entry name" value="Volt_channel_dom_sf"/>
</dbReference>
<dbReference type="STRING" id="559515.M4B2L3"/>
<keyword evidence="6 12" id="KW-0472">Membrane</keyword>
<dbReference type="GO" id="GO:0004114">
    <property type="term" value="F:3',5'-cyclic-nucleotide phosphodiesterase activity"/>
    <property type="evidence" value="ECO:0007669"/>
    <property type="project" value="InterPro"/>
</dbReference>
<evidence type="ECO:0000256" key="6">
    <source>
        <dbReference type="ARBA" id="ARBA00023136"/>
    </source>
</evidence>
<dbReference type="Pfam" id="PF00233">
    <property type="entry name" value="PDEase_I"/>
    <property type="match status" value="1"/>
</dbReference>
<evidence type="ECO:0000259" key="13">
    <source>
        <dbReference type="PROSITE" id="PS51845"/>
    </source>
</evidence>
<evidence type="ECO:0000256" key="5">
    <source>
        <dbReference type="ARBA" id="ARBA00022989"/>
    </source>
</evidence>
<dbReference type="SUPFAM" id="SSF109604">
    <property type="entry name" value="HD-domain/PDEase-like"/>
    <property type="match status" value="1"/>
</dbReference>
<accession>M4B2L3</accession>